<evidence type="ECO:0000313" key="2">
    <source>
        <dbReference type="Proteomes" id="UP000218238"/>
    </source>
</evidence>
<dbReference type="EMBL" id="NTFS01000111">
    <property type="protein sequence ID" value="PAX54615.1"/>
    <property type="molecule type" value="Genomic_DNA"/>
</dbReference>
<dbReference type="RefSeq" id="WP_095721953.1">
    <property type="nucleotide sequence ID" value="NZ_NTFS01000111.1"/>
</dbReference>
<dbReference type="Proteomes" id="UP000218238">
    <property type="component" value="Unassembled WGS sequence"/>
</dbReference>
<comment type="caution">
    <text evidence="1">The sequence shown here is derived from an EMBL/GenBank/DDBJ whole genome shotgun (WGS) entry which is preliminary data.</text>
</comment>
<evidence type="ECO:0000313" key="1">
    <source>
        <dbReference type="EMBL" id="PAX54615.1"/>
    </source>
</evidence>
<protein>
    <submittedName>
        <fullName evidence="1">Uncharacterized protein</fullName>
    </submittedName>
</protein>
<dbReference type="AlphaFoldDB" id="A0A2A2TJH1"/>
<dbReference type="OrthoDB" id="512962at2"/>
<gene>
    <name evidence="1" type="ORF">CK510_12130</name>
</gene>
<keyword evidence="2" id="KW-1185">Reference proteome</keyword>
<name>A0A2A2TJH1_9CYAN</name>
<proteinExistence type="predicted"/>
<accession>A0A2A2TJH1</accession>
<organism evidence="1 2">
    <name type="scientific">Brunnivagina elsteri CCALA 953</name>
    <dbReference type="NCBI Taxonomy" id="987040"/>
    <lineage>
        <taxon>Bacteria</taxon>
        <taxon>Bacillati</taxon>
        <taxon>Cyanobacteriota</taxon>
        <taxon>Cyanophyceae</taxon>
        <taxon>Nostocales</taxon>
        <taxon>Calotrichaceae</taxon>
        <taxon>Brunnivagina</taxon>
    </lineage>
</organism>
<reference evidence="1 2" key="1">
    <citation type="submission" date="2017-08" db="EMBL/GenBank/DDBJ databases">
        <title>Draft genome sequence of filamentous cyanobacterium Calothrix elsteri CCALA 953.</title>
        <authorList>
            <person name="Gagunashvili A.N."/>
            <person name="Elster J."/>
            <person name="Andresson O.S."/>
        </authorList>
    </citation>
    <scope>NUCLEOTIDE SEQUENCE [LARGE SCALE GENOMIC DNA]</scope>
    <source>
        <strain evidence="1 2">CCALA 953</strain>
    </source>
</reference>
<sequence>MEENITVEEAIELLFNRESIQAAIRAEEEADCDVSAGMDWGNNKAFVAFMKNPALLHRMTVLRVSLNQEIRQMLQGWNLGVGEEKAMSDDKPYGYATARTCLFSRLQLPQQQAIPALETILMRDDLYSEEFISDRKVLQELLSLLCDRKDWEEIATVAGNTVREGILINVGTSQFQDG</sequence>